<dbReference type="InterPro" id="IPR051165">
    <property type="entry name" value="Multifunctional_ANK_Repeat"/>
</dbReference>
<accession>A0A1G7D7J0</accession>
<evidence type="ECO:0000256" key="2">
    <source>
        <dbReference type="ARBA" id="ARBA00023043"/>
    </source>
</evidence>
<dbReference type="PROSITE" id="PS50088">
    <property type="entry name" value="ANK_REPEAT"/>
    <property type="match status" value="5"/>
</dbReference>
<dbReference type="SMART" id="SM00248">
    <property type="entry name" value="ANK"/>
    <property type="match status" value="9"/>
</dbReference>
<sequence>MKKQLLLGLVLLFGLQLSAQENIFLERDYWNSKPTIESIEVKIKEGNDITAKTSNNFDAVVYAILQENDNAVIKYVQSKEGNDVNKLTHDGRTYMFWAAYIGNTEIMDYLISKGAETTITDDKGSTILNFAASSGQQNTKVYDICLANGADLAKDLTPNGANALLLSSQNDPEFKLLDYFSSKGLAITSVDYDGNDAFNYVAKRGNIEHLKKLHQKGIKGTDNAFIFATQAGRRAKAKPLSFYKFLESLDLNPNVIYSEGKTPLHNLASYEQNKEVLDYFMAKGVAVNLEDVNGNTAFLNAAGRNKLEIISYLLPMVNDVNHANKKGESALALAVAYNSPEVVSYLLKNKAAISSADNDGNTLAYYLLKAYKKPDFEEKLNVLKAAGFNLAKTQKNGNTLFHIALEYNDVALLKRVNEYGVDVNAKNKEGIAPLHLAAMKAKDDQILKYLLSIGAKKAAVTDFEESVYDLAAENELLQENNISIEFLK</sequence>
<dbReference type="InterPro" id="IPR036770">
    <property type="entry name" value="Ankyrin_rpt-contain_sf"/>
</dbReference>
<dbReference type="PANTHER" id="PTHR24123:SF33">
    <property type="entry name" value="PROTEIN HOS4"/>
    <property type="match status" value="1"/>
</dbReference>
<evidence type="ECO:0000256" key="3">
    <source>
        <dbReference type="PROSITE-ProRule" id="PRU00023"/>
    </source>
</evidence>
<reference evidence="6" key="1">
    <citation type="submission" date="2016-10" db="EMBL/GenBank/DDBJ databases">
        <authorList>
            <person name="Varghese N."/>
            <person name="Submissions S."/>
        </authorList>
    </citation>
    <scope>NUCLEOTIDE SEQUENCE [LARGE SCALE GENOMIC DNA]</scope>
    <source>
        <strain evidence="6">DSM 24729</strain>
    </source>
</reference>
<feature type="repeat" description="ANK" evidence="3">
    <location>
        <begin position="90"/>
        <end position="122"/>
    </location>
</feature>
<gene>
    <name evidence="5" type="ORF">SAMN04487992_101391</name>
</gene>
<feature type="repeat" description="ANK" evidence="3">
    <location>
        <begin position="396"/>
        <end position="428"/>
    </location>
</feature>
<evidence type="ECO:0000256" key="1">
    <source>
        <dbReference type="ARBA" id="ARBA00022737"/>
    </source>
</evidence>
<feature type="repeat" description="ANK" evidence="3">
    <location>
        <begin position="326"/>
        <end position="358"/>
    </location>
</feature>
<dbReference type="AlphaFoldDB" id="A0A1G7D7J0"/>
<evidence type="ECO:0000313" key="6">
    <source>
        <dbReference type="Proteomes" id="UP000182114"/>
    </source>
</evidence>
<dbReference type="Proteomes" id="UP000182114">
    <property type="component" value="Unassembled WGS sequence"/>
</dbReference>
<dbReference type="SUPFAM" id="SSF48403">
    <property type="entry name" value="Ankyrin repeat"/>
    <property type="match status" value="2"/>
</dbReference>
<keyword evidence="6" id="KW-1185">Reference proteome</keyword>
<feature type="signal peptide" evidence="4">
    <location>
        <begin position="1"/>
        <end position="19"/>
    </location>
</feature>
<dbReference type="RefSeq" id="WP_074537227.1">
    <property type="nucleotide sequence ID" value="NZ_FNBD01000001.1"/>
</dbReference>
<evidence type="ECO:0000256" key="4">
    <source>
        <dbReference type="SAM" id="SignalP"/>
    </source>
</evidence>
<feature type="repeat" description="ANK" evidence="3">
    <location>
        <begin position="429"/>
        <end position="462"/>
    </location>
</feature>
<proteinExistence type="predicted"/>
<evidence type="ECO:0000313" key="5">
    <source>
        <dbReference type="EMBL" id="SDE47469.1"/>
    </source>
</evidence>
<feature type="chain" id="PRO_5010332359" evidence="4">
    <location>
        <begin position="20"/>
        <end position="488"/>
    </location>
</feature>
<name>A0A1G7D7J0_9FLAO</name>
<dbReference type="Gene3D" id="1.25.40.20">
    <property type="entry name" value="Ankyrin repeat-containing domain"/>
    <property type="match status" value="3"/>
</dbReference>
<dbReference type="Pfam" id="PF12796">
    <property type="entry name" value="Ank_2"/>
    <property type="match status" value="3"/>
</dbReference>
<dbReference type="eggNOG" id="COG0666">
    <property type="taxonomic scope" value="Bacteria"/>
</dbReference>
<keyword evidence="4" id="KW-0732">Signal</keyword>
<feature type="repeat" description="ANK" evidence="3">
    <location>
        <begin position="259"/>
        <end position="292"/>
    </location>
</feature>
<dbReference type="EMBL" id="FNBD01000001">
    <property type="protein sequence ID" value="SDE47469.1"/>
    <property type="molecule type" value="Genomic_DNA"/>
</dbReference>
<keyword evidence="2 3" id="KW-0040">ANK repeat</keyword>
<dbReference type="Pfam" id="PF00023">
    <property type="entry name" value="Ank"/>
    <property type="match status" value="1"/>
</dbReference>
<dbReference type="PANTHER" id="PTHR24123">
    <property type="entry name" value="ANKYRIN REPEAT-CONTAINING"/>
    <property type="match status" value="1"/>
</dbReference>
<protein>
    <submittedName>
        <fullName evidence="5">Ankyrin repeat</fullName>
    </submittedName>
</protein>
<keyword evidence="1" id="KW-0677">Repeat</keyword>
<dbReference type="PROSITE" id="PS50297">
    <property type="entry name" value="ANK_REP_REGION"/>
    <property type="match status" value="4"/>
</dbReference>
<dbReference type="InterPro" id="IPR002110">
    <property type="entry name" value="Ankyrin_rpt"/>
</dbReference>
<organism evidence="5 6">
    <name type="scientific">Cellulophaga baltica</name>
    <dbReference type="NCBI Taxonomy" id="76594"/>
    <lineage>
        <taxon>Bacteria</taxon>
        <taxon>Pseudomonadati</taxon>
        <taxon>Bacteroidota</taxon>
        <taxon>Flavobacteriia</taxon>
        <taxon>Flavobacteriales</taxon>
        <taxon>Flavobacteriaceae</taxon>
        <taxon>Cellulophaga</taxon>
    </lineage>
</organism>